<sequence length="322" mass="34834">MTRVDAAIPLQELLSDAGAAARILSPRDVQITPPSGARIDVRLVFLSRPPTAREMRQQVAAATAGTTIGFVTPRINSISRRVALADPRVALFGTTDGVVILRGEELTPAADDRQPNSGHRRVSSALFALQRVLTRTPEPRFQADLARECGVSQVTVSNLLAADSGLAEKTTRGWIARDPRSLLDRFLTDYPGAGGLSQLWYSSRPVIEQAERAWKSGPRALLSGDSAADAIAPWRIPTSAVLYAESSLPLESSGFAETDSPEATLRVVVPADRTLWATATAWYPTGRTVDPLIAAWDLKRTGGSDVDEAVDRLLDKELAWFR</sequence>
<dbReference type="Proteomes" id="UP000464597">
    <property type="component" value="Chromosome"/>
</dbReference>
<evidence type="ECO:0000313" key="1">
    <source>
        <dbReference type="EMBL" id="QHC61776.1"/>
    </source>
</evidence>
<dbReference type="RefSeq" id="WP_159422049.1">
    <property type="nucleotide sequence ID" value="NZ_CP047180.1"/>
</dbReference>
<gene>
    <name evidence="1" type="ORF">GSU69_03065</name>
</gene>
<keyword evidence="2" id="KW-1185">Reference proteome</keyword>
<evidence type="ECO:0000313" key="2">
    <source>
        <dbReference type="Proteomes" id="UP000464597"/>
    </source>
</evidence>
<dbReference type="EMBL" id="CP047180">
    <property type="protein sequence ID" value="QHC61776.1"/>
    <property type="molecule type" value="Genomic_DNA"/>
</dbReference>
<proteinExistence type="predicted"/>
<name>A0ABX6GW80_9MICO</name>
<reference evidence="2" key="1">
    <citation type="submission" date="2019-12" db="EMBL/GenBank/DDBJ databases">
        <title>Complete and draft genome sequences of new strains and members of some known species of the genus Rathayibacter isolated from plants.</title>
        <authorList>
            <person name="Tarlachkov S.V."/>
            <person name="Starodumova I.P."/>
            <person name="Dorofeeva L.V."/>
            <person name="Prisyazhnaya N.V."/>
            <person name="Leyn S."/>
            <person name="Zlamal J."/>
            <person name="Elan M."/>
            <person name="Osterman A.L."/>
            <person name="Nadler S."/>
            <person name="Subbotin S.A."/>
            <person name="Evtushenko L.I."/>
        </authorList>
    </citation>
    <scope>NUCLEOTIDE SEQUENCE [LARGE SCALE GENOMIC DNA]</scope>
    <source>
        <strain evidence="2">VKM Ac-2802</strain>
    </source>
</reference>
<accession>A0ABX6GW80</accession>
<organism evidence="1 2">
    <name type="scientific">Rathayibacter festucae</name>
    <dbReference type="NCBI Taxonomy" id="110937"/>
    <lineage>
        <taxon>Bacteria</taxon>
        <taxon>Bacillati</taxon>
        <taxon>Actinomycetota</taxon>
        <taxon>Actinomycetes</taxon>
        <taxon>Micrococcales</taxon>
        <taxon>Microbacteriaceae</taxon>
        <taxon>Rathayibacter</taxon>
    </lineage>
</organism>
<protein>
    <recommendedName>
        <fullName evidence="3">HTH cro/C1-type domain-containing protein</fullName>
    </recommendedName>
</protein>
<evidence type="ECO:0008006" key="3">
    <source>
        <dbReference type="Google" id="ProtNLM"/>
    </source>
</evidence>